<dbReference type="AlphaFoldDB" id="A0A4R4YFQ6"/>
<dbReference type="EMBL" id="SMKW01000038">
    <property type="protein sequence ID" value="TDD43618.1"/>
    <property type="molecule type" value="Genomic_DNA"/>
</dbReference>
<dbReference type="OrthoDB" id="7871924at2"/>
<reference evidence="1 2" key="1">
    <citation type="submission" date="2019-03" db="EMBL/GenBank/DDBJ databases">
        <title>Draft genome sequences of novel Actinobacteria.</title>
        <authorList>
            <person name="Sahin N."/>
            <person name="Ay H."/>
            <person name="Saygin H."/>
        </authorList>
    </citation>
    <scope>NUCLEOTIDE SEQUENCE [LARGE SCALE GENOMIC DNA]</scope>
    <source>
        <strain evidence="1 2">7K502</strain>
    </source>
</reference>
<dbReference type="Proteomes" id="UP000294947">
    <property type="component" value="Unassembled WGS sequence"/>
</dbReference>
<sequence>MSEDVLSVIPADPRWQPDRAAADRAAAVAARLAPGTAGGASVEIRVTWHDEMTAIDCGDNLERIGCPRCGASIDLAWWSGLLEVLRGAGFETLAVQVPCCRAEASLDELDFDWPCGFARFEIAIWNPERIWFDEAELAALAAALGHPVRQIRAHL</sequence>
<name>A0A4R4YFQ6_9PSEU</name>
<proteinExistence type="predicted"/>
<gene>
    <name evidence="1" type="ORF">E1288_26165</name>
</gene>
<evidence type="ECO:0000313" key="2">
    <source>
        <dbReference type="Proteomes" id="UP000294947"/>
    </source>
</evidence>
<evidence type="ECO:0000313" key="1">
    <source>
        <dbReference type="EMBL" id="TDD43618.1"/>
    </source>
</evidence>
<organism evidence="1 2">
    <name type="scientific">Saccharopolyspora elongata</name>
    <dbReference type="NCBI Taxonomy" id="2530387"/>
    <lineage>
        <taxon>Bacteria</taxon>
        <taxon>Bacillati</taxon>
        <taxon>Actinomycetota</taxon>
        <taxon>Actinomycetes</taxon>
        <taxon>Pseudonocardiales</taxon>
        <taxon>Pseudonocardiaceae</taxon>
        <taxon>Saccharopolyspora</taxon>
    </lineage>
</organism>
<accession>A0A4R4YFQ6</accession>
<dbReference type="RefSeq" id="WP_132489500.1">
    <property type="nucleotide sequence ID" value="NZ_SMKW01000038.1"/>
</dbReference>
<protein>
    <submittedName>
        <fullName evidence="1">Uncharacterized protein</fullName>
    </submittedName>
</protein>
<keyword evidence="2" id="KW-1185">Reference proteome</keyword>
<comment type="caution">
    <text evidence="1">The sequence shown here is derived from an EMBL/GenBank/DDBJ whole genome shotgun (WGS) entry which is preliminary data.</text>
</comment>